<organism evidence="2 3">
    <name type="scientific">Lichenicoccus roseus</name>
    <dbReference type="NCBI Taxonomy" id="2683649"/>
    <lineage>
        <taxon>Bacteria</taxon>
        <taxon>Pseudomonadati</taxon>
        <taxon>Pseudomonadota</taxon>
        <taxon>Alphaproteobacteria</taxon>
        <taxon>Acetobacterales</taxon>
        <taxon>Acetobacteraceae</taxon>
        <taxon>Lichenicoccus</taxon>
    </lineage>
</organism>
<accession>A0A5R9J581</accession>
<comment type="caution">
    <text evidence="2">The sequence shown here is derived from an EMBL/GenBank/DDBJ whole genome shotgun (WGS) entry which is preliminary data.</text>
</comment>
<dbReference type="AlphaFoldDB" id="A0A5R9J581"/>
<proteinExistence type="predicted"/>
<dbReference type="PROSITE" id="PS51257">
    <property type="entry name" value="PROKAR_LIPOPROTEIN"/>
    <property type="match status" value="1"/>
</dbReference>
<keyword evidence="3" id="KW-1185">Reference proteome</keyword>
<evidence type="ECO:0000313" key="2">
    <source>
        <dbReference type="EMBL" id="TLU72712.1"/>
    </source>
</evidence>
<reference evidence="2 3" key="1">
    <citation type="submission" date="2019-05" db="EMBL/GenBank/DDBJ databases">
        <authorList>
            <person name="Pankratov T."/>
            <person name="Grouzdev D."/>
        </authorList>
    </citation>
    <scope>NUCLEOTIDE SEQUENCE [LARGE SCALE GENOMIC DNA]</scope>
    <source>
        <strain evidence="2 3">KEBCLARHB70R</strain>
    </source>
</reference>
<feature type="signal peptide" evidence="1">
    <location>
        <begin position="1"/>
        <end position="21"/>
    </location>
</feature>
<dbReference type="Proteomes" id="UP000305654">
    <property type="component" value="Unassembled WGS sequence"/>
</dbReference>
<keyword evidence="1" id="KW-0732">Signal</keyword>
<gene>
    <name evidence="2" type="ORF">FE263_11815</name>
</gene>
<evidence type="ECO:0000313" key="3">
    <source>
        <dbReference type="Proteomes" id="UP000305654"/>
    </source>
</evidence>
<dbReference type="RefSeq" id="WP_138326173.1">
    <property type="nucleotide sequence ID" value="NZ_VCDI01000003.1"/>
</dbReference>
<evidence type="ECO:0000256" key="1">
    <source>
        <dbReference type="SAM" id="SignalP"/>
    </source>
</evidence>
<sequence length="106" mass="10648">MRAPLRLLAFGLAGLSMACTATDPLYDTSRWNPSGVNAANLAAQVAVPDDLQHGRHGADADGLQAAAAVARLRQDRVKKLAEGGLSQIGVSGSAAADTATPGIGGL</sequence>
<feature type="chain" id="PRO_5024287303" description="DUF3035 domain-containing protein" evidence="1">
    <location>
        <begin position="22"/>
        <end position="106"/>
    </location>
</feature>
<name>A0A5R9J581_9PROT</name>
<dbReference type="EMBL" id="VCDI01000003">
    <property type="protein sequence ID" value="TLU72712.1"/>
    <property type="molecule type" value="Genomic_DNA"/>
</dbReference>
<evidence type="ECO:0008006" key="4">
    <source>
        <dbReference type="Google" id="ProtNLM"/>
    </source>
</evidence>
<protein>
    <recommendedName>
        <fullName evidence="4">DUF3035 domain-containing protein</fullName>
    </recommendedName>
</protein>